<evidence type="ECO:0000313" key="1">
    <source>
        <dbReference type="EMBL" id="MPR36564.1"/>
    </source>
</evidence>
<evidence type="ECO:0000313" key="2">
    <source>
        <dbReference type="Proteomes" id="UP000479293"/>
    </source>
</evidence>
<dbReference type="RefSeq" id="WP_152764584.1">
    <property type="nucleotide sequence ID" value="NZ_WHLY01000002.1"/>
</dbReference>
<dbReference type="Proteomes" id="UP000479293">
    <property type="component" value="Unassembled WGS sequence"/>
</dbReference>
<protein>
    <submittedName>
        <fullName evidence="1">Uncharacterized protein</fullName>
    </submittedName>
</protein>
<sequence length="126" mass="14472">MPFPSRNPVLLCRRRCPEFWAMAKQIVKRKVAMASLRADDAQGQPSIHSITYRRKDGTLGHKPRVSKSFRHLPGAGKYRGQVSLNHEFLFRNHDETDAHRQHFRLLIDLLVAVDGAIIDHTNGEYT</sequence>
<proteinExistence type="predicted"/>
<gene>
    <name evidence="1" type="ORF">GBK04_25290</name>
</gene>
<accession>A0A7C9FBC0</accession>
<dbReference type="EMBL" id="WHLY01000002">
    <property type="protein sequence ID" value="MPR36564.1"/>
    <property type="molecule type" value="Genomic_DNA"/>
</dbReference>
<keyword evidence="2" id="KW-1185">Reference proteome</keyword>
<reference evidence="1 2" key="1">
    <citation type="submission" date="2019-10" db="EMBL/GenBank/DDBJ databases">
        <title>Draft Genome Sequence of Cytophagaceae sp. SJW1-29.</title>
        <authorList>
            <person name="Choi A."/>
        </authorList>
    </citation>
    <scope>NUCLEOTIDE SEQUENCE [LARGE SCALE GENOMIC DNA]</scope>
    <source>
        <strain evidence="1 2">SJW1-29</strain>
    </source>
</reference>
<comment type="caution">
    <text evidence="1">The sequence shown here is derived from an EMBL/GenBank/DDBJ whole genome shotgun (WGS) entry which is preliminary data.</text>
</comment>
<name>A0A7C9FBC0_9BACT</name>
<organism evidence="1 2">
    <name type="scientific">Salmonirosea aquatica</name>
    <dbReference type="NCBI Taxonomy" id="2654236"/>
    <lineage>
        <taxon>Bacteria</taxon>
        <taxon>Pseudomonadati</taxon>
        <taxon>Bacteroidota</taxon>
        <taxon>Cytophagia</taxon>
        <taxon>Cytophagales</taxon>
        <taxon>Spirosomataceae</taxon>
        <taxon>Salmonirosea</taxon>
    </lineage>
</organism>
<dbReference type="AlphaFoldDB" id="A0A7C9FBC0"/>